<dbReference type="EMBL" id="JAGHQL010000200">
    <property type="protein sequence ID" value="KAH0536520.1"/>
    <property type="molecule type" value="Genomic_DNA"/>
</dbReference>
<proteinExistence type="predicted"/>
<evidence type="ECO:0000313" key="3">
    <source>
        <dbReference type="EMBL" id="KAH0536520.1"/>
    </source>
</evidence>
<keyword evidence="4" id="KW-1185">Reference proteome</keyword>
<feature type="region of interest" description="Disordered" evidence="2">
    <location>
        <begin position="146"/>
        <end position="200"/>
    </location>
</feature>
<accession>A0A9P8HXY4</accession>
<dbReference type="OrthoDB" id="5409998at2759"/>
<comment type="caution">
    <text evidence="3">The sequence shown here is derived from an EMBL/GenBank/DDBJ whole genome shotgun (WGS) entry which is preliminary data.</text>
</comment>
<protein>
    <submittedName>
        <fullName evidence="3">Uncharacterized protein</fullName>
    </submittedName>
</protein>
<dbReference type="Proteomes" id="UP000698800">
    <property type="component" value="Unassembled WGS sequence"/>
</dbReference>
<evidence type="ECO:0000313" key="4">
    <source>
        <dbReference type="Proteomes" id="UP000698800"/>
    </source>
</evidence>
<evidence type="ECO:0000256" key="1">
    <source>
        <dbReference type="SAM" id="Coils"/>
    </source>
</evidence>
<feature type="coiled-coil region" evidence="1">
    <location>
        <begin position="56"/>
        <end position="109"/>
    </location>
</feature>
<reference evidence="3" key="1">
    <citation type="submission" date="2021-03" db="EMBL/GenBank/DDBJ databases">
        <title>Comparative genomics and phylogenomic investigation of the class Geoglossomycetes provide insights into ecological specialization and systematics.</title>
        <authorList>
            <person name="Melie T."/>
            <person name="Pirro S."/>
            <person name="Miller A.N."/>
            <person name="Quandt A."/>
        </authorList>
    </citation>
    <scope>NUCLEOTIDE SEQUENCE</scope>
    <source>
        <strain evidence="3">GBOQ0MN5Z8</strain>
    </source>
</reference>
<dbReference type="AlphaFoldDB" id="A0A9P8HXY4"/>
<organism evidence="3 4">
    <name type="scientific">Glutinoglossum americanum</name>
    <dbReference type="NCBI Taxonomy" id="1670608"/>
    <lineage>
        <taxon>Eukaryota</taxon>
        <taxon>Fungi</taxon>
        <taxon>Dikarya</taxon>
        <taxon>Ascomycota</taxon>
        <taxon>Pezizomycotina</taxon>
        <taxon>Geoglossomycetes</taxon>
        <taxon>Geoglossales</taxon>
        <taxon>Geoglossaceae</taxon>
        <taxon>Glutinoglossum</taxon>
    </lineage>
</organism>
<feature type="region of interest" description="Disordered" evidence="2">
    <location>
        <begin position="249"/>
        <end position="275"/>
    </location>
</feature>
<sequence length="386" mass="40469">MSEQQPGEHSPVDTLSSMVNLVLVQAGKVFRDPTRRSLGNLVHTRSQVGVMVPAALESFHAALDELEIEILQAKEVFTRDLAVSRARLAQREREAADAAAAEMDRIAAEEASARAVENLEAENLDISMEKTGETDMAMTDQFTDFQRDRFGGSTAKEGTGVDAGETNERSIGQSKPPKPPPLNLSEATGSDIEHPGAEPNNLLTAVDTTVHSGSALNETPSTAGYKMDFESMFPNGDPGADDMNFDLNSFGGDGEQDFLGNRSIEGDGGNPTDTSGSQTVMAGSVDVSALLPGLETYANAEEDASMFGNPTADSATLPETTAVTTASAFQASASLSGEPTDLLPAESSFDDMFLLGDLGASDGAGDEDDGNFASEFDDLFFGGGGD</sequence>
<name>A0A9P8HXY4_9PEZI</name>
<gene>
    <name evidence="3" type="ORF">FGG08_006616</name>
</gene>
<keyword evidence="1" id="KW-0175">Coiled coil</keyword>
<evidence type="ECO:0000256" key="2">
    <source>
        <dbReference type="SAM" id="MobiDB-lite"/>
    </source>
</evidence>